<dbReference type="EMBL" id="BMAC01000932">
    <property type="protein sequence ID" value="GFQ04331.1"/>
    <property type="molecule type" value="Genomic_DNA"/>
</dbReference>
<dbReference type="GO" id="GO:0016973">
    <property type="term" value="P:poly(A)+ mRNA export from nucleus"/>
    <property type="evidence" value="ECO:0007669"/>
    <property type="project" value="InterPro"/>
</dbReference>
<evidence type="ECO:0000256" key="1">
    <source>
        <dbReference type="SAM" id="MobiDB-lite"/>
    </source>
</evidence>
<dbReference type="PANTHER" id="PTHR47701:SF2">
    <property type="entry name" value="PROTEIN MODIFIER OF SNC1 11"/>
    <property type="match status" value="1"/>
</dbReference>
<feature type="compositionally biased region" description="Basic and acidic residues" evidence="1">
    <location>
        <begin position="37"/>
        <end position="54"/>
    </location>
</feature>
<dbReference type="PANTHER" id="PTHR47701">
    <property type="entry name" value="PROTEIN MODIFIER OF SNC1 11"/>
    <property type="match status" value="1"/>
</dbReference>
<sequence>MKCAEQFRMPVHLSEEEKRNSRAERFGTGPALNGVDSSKRSEELKRKARAERFGVVKSTTANEEMKKKARLSRFGSSPPTDQSEEDEI</sequence>
<accession>A0A830CWP9</accession>
<proteinExistence type="predicted"/>
<dbReference type="GO" id="GO:0005634">
    <property type="term" value="C:nucleus"/>
    <property type="evidence" value="ECO:0007669"/>
    <property type="project" value="TreeGrafter"/>
</dbReference>
<comment type="caution">
    <text evidence="2">The sequence shown here is derived from an EMBL/GenBank/DDBJ whole genome shotgun (WGS) entry which is preliminary data.</text>
</comment>
<reference evidence="2" key="1">
    <citation type="submission" date="2020-07" db="EMBL/GenBank/DDBJ databases">
        <title>Ethylene signaling mediates host invasion by parasitic plants.</title>
        <authorList>
            <person name="Yoshida S."/>
        </authorList>
    </citation>
    <scope>NUCLEOTIDE SEQUENCE</scope>
    <source>
        <strain evidence="2">Okayama</strain>
    </source>
</reference>
<keyword evidence="3" id="KW-1185">Reference proteome</keyword>
<evidence type="ECO:0000313" key="2">
    <source>
        <dbReference type="EMBL" id="GFQ04331.1"/>
    </source>
</evidence>
<dbReference type="AlphaFoldDB" id="A0A830CWP9"/>
<evidence type="ECO:0000313" key="3">
    <source>
        <dbReference type="Proteomes" id="UP000653305"/>
    </source>
</evidence>
<protein>
    <submittedName>
        <fullName evidence="2">Protein modifier of snc1 11</fullName>
    </submittedName>
</protein>
<dbReference type="Proteomes" id="UP000653305">
    <property type="component" value="Unassembled WGS sequence"/>
</dbReference>
<gene>
    <name evidence="2" type="ORF">PHJA_002577000</name>
</gene>
<feature type="compositionally biased region" description="Basic and acidic residues" evidence="1">
    <location>
        <begin position="13"/>
        <end position="25"/>
    </location>
</feature>
<name>A0A830CWP9_9LAMI</name>
<organism evidence="2 3">
    <name type="scientific">Phtheirospermum japonicum</name>
    <dbReference type="NCBI Taxonomy" id="374723"/>
    <lineage>
        <taxon>Eukaryota</taxon>
        <taxon>Viridiplantae</taxon>
        <taxon>Streptophyta</taxon>
        <taxon>Embryophyta</taxon>
        <taxon>Tracheophyta</taxon>
        <taxon>Spermatophyta</taxon>
        <taxon>Magnoliopsida</taxon>
        <taxon>eudicotyledons</taxon>
        <taxon>Gunneridae</taxon>
        <taxon>Pentapetalae</taxon>
        <taxon>asterids</taxon>
        <taxon>lamiids</taxon>
        <taxon>Lamiales</taxon>
        <taxon>Orobanchaceae</taxon>
        <taxon>Orobanchaceae incertae sedis</taxon>
        <taxon>Phtheirospermum</taxon>
    </lineage>
</organism>
<dbReference type="InterPro" id="IPR044209">
    <property type="entry name" value="MOS11"/>
</dbReference>
<dbReference type="OrthoDB" id="5837849at2759"/>
<feature type="region of interest" description="Disordered" evidence="1">
    <location>
        <begin position="1"/>
        <end position="88"/>
    </location>
</feature>